<dbReference type="GO" id="GO:0005524">
    <property type="term" value="F:ATP binding"/>
    <property type="evidence" value="ECO:0007669"/>
    <property type="project" value="UniProtKB-KW"/>
</dbReference>
<evidence type="ECO:0000256" key="2">
    <source>
        <dbReference type="ARBA" id="ARBA00022598"/>
    </source>
</evidence>
<gene>
    <name evidence="6" type="primary">menE</name>
    <name evidence="6" type="ORF">NCTC4191_00619</name>
</gene>
<dbReference type="EC" id="6.2.1.26" evidence="6"/>
<evidence type="ECO:0000256" key="1">
    <source>
        <dbReference type="ARBA" id="ARBA00022428"/>
    </source>
</evidence>
<proteinExistence type="predicted"/>
<dbReference type="SUPFAM" id="SSF56801">
    <property type="entry name" value="Acetyl-CoA synthetase-like"/>
    <property type="match status" value="1"/>
</dbReference>
<dbReference type="InterPro" id="IPR045851">
    <property type="entry name" value="AMP-bd_C_sf"/>
</dbReference>
<evidence type="ECO:0000259" key="5">
    <source>
        <dbReference type="Pfam" id="PF00501"/>
    </source>
</evidence>
<keyword evidence="1" id="KW-0474">Menaquinone biosynthesis</keyword>
<dbReference type="InterPro" id="IPR020845">
    <property type="entry name" value="AMP-binding_CS"/>
</dbReference>
<evidence type="ECO:0000313" key="6">
    <source>
        <dbReference type="EMBL" id="SUT91683.1"/>
    </source>
</evidence>
<dbReference type="Proteomes" id="UP000254253">
    <property type="component" value="Unassembled WGS sequence"/>
</dbReference>
<dbReference type="InterPro" id="IPR042099">
    <property type="entry name" value="ANL_N_sf"/>
</dbReference>
<protein>
    <submittedName>
        <fullName evidence="6">O-succinylbenzoic acid--CoA ligase</fullName>
        <ecNumber evidence="6">6.2.1.26</ecNumber>
    </submittedName>
</protein>
<name>A0A380TVC0_ACTLI</name>
<dbReference type="InterPro" id="IPR010192">
    <property type="entry name" value="MenE"/>
</dbReference>
<dbReference type="Pfam" id="PF00501">
    <property type="entry name" value="AMP-binding"/>
    <property type="match status" value="1"/>
</dbReference>
<dbReference type="Gene3D" id="3.40.50.12780">
    <property type="entry name" value="N-terminal domain of ligase-like"/>
    <property type="match status" value="1"/>
</dbReference>
<dbReference type="PROSITE" id="PS00455">
    <property type="entry name" value="AMP_BINDING"/>
    <property type="match status" value="1"/>
</dbReference>
<dbReference type="GO" id="GO:0008756">
    <property type="term" value="F:o-succinylbenzoate-CoA ligase activity"/>
    <property type="evidence" value="ECO:0007669"/>
    <property type="project" value="UniProtKB-EC"/>
</dbReference>
<dbReference type="RefSeq" id="WP_115590084.1">
    <property type="nucleotide sequence ID" value="NZ_LR134169.1"/>
</dbReference>
<evidence type="ECO:0000256" key="4">
    <source>
        <dbReference type="ARBA" id="ARBA00022840"/>
    </source>
</evidence>
<reference evidence="6 7" key="1">
    <citation type="submission" date="2018-06" db="EMBL/GenBank/DDBJ databases">
        <authorList>
            <consortium name="Pathogen Informatics"/>
            <person name="Doyle S."/>
        </authorList>
    </citation>
    <scope>NUCLEOTIDE SEQUENCE [LARGE SCALE GENOMIC DNA]</scope>
    <source>
        <strain evidence="6 7">NCTC4191</strain>
    </source>
</reference>
<feature type="domain" description="AMP-dependent synthetase/ligase" evidence="5">
    <location>
        <begin position="12"/>
        <end position="321"/>
    </location>
</feature>
<dbReference type="InterPro" id="IPR050237">
    <property type="entry name" value="ATP-dep_AMP-bd_enzyme"/>
</dbReference>
<dbReference type="GO" id="GO:0009234">
    <property type="term" value="P:menaquinone biosynthetic process"/>
    <property type="evidence" value="ECO:0007669"/>
    <property type="project" value="UniProtKB-KW"/>
</dbReference>
<keyword evidence="4" id="KW-0067">ATP-binding</keyword>
<accession>A0A380TVC0</accession>
<sequence length="476" mass="52901">MVNFSLFPTAYWAQHFAQQPAIIWEKGNSLLFPELPARLNWQQLQLLIAQLVTFLQQQGVRQNALVAYSGSHRLVGLLCYLVAIAVGARILMLNPSLTESQRQTVLVEYGIKILITDHHFANFSLKTTASVLPQIAFSAPATLTLTSGSSGLPKAIVHSMQNHLDNAEGVCELMRFTKHDSWLLSLPLFHVSGQGIVWRWLAQGATLVVNEQKDHFFTCLDKVSHASLVPTQLRRYLQQRTQDQGKISKRFLLGGSAIPAELVAEAQQQGIVSYCGYGMTEMASTICAVENELDNVGYPLKGREVKLVENEIWVKGSGLALGALQKNGEIRPLVNQEGWLQTKDRGEWNAAGKLVVKGRLDNMFISGGENIQPEDVEKVIYQSGLVSQVFVLPVEDAEFGQRPVAVLQFIQPDFAKNRENLTAWLSDKLEKFKQPIAYYPLELVQSQPQGGIKISRANLQSVLHQLLGNHNDKASV</sequence>
<keyword evidence="7" id="KW-1185">Reference proteome</keyword>
<evidence type="ECO:0000256" key="3">
    <source>
        <dbReference type="ARBA" id="ARBA00022741"/>
    </source>
</evidence>
<dbReference type="CDD" id="cd17630">
    <property type="entry name" value="OSB_MenE-like"/>
    <property type="match status" value="1"/>
</dbReference>
<dbReference type="NCBIfam" id="NF006539">
    <property type="entry name" value="PRK09029.1"/>
    <property type="match status" value="1"/>
</dbReference>
<keyword evidence="3" id="KW-0547">Nucleotide-binding</keyword>
<dbReference type="Gene3D" id="3.30.300.30">
    <property type="match status" value="1"/>
</dbReference>
<dbReference type="EMBL" id="UFRN01000002">
    <property type="protein sequence ID" value="SUT91683.1"/>
    <property type="molecule type" value="Genomic_DNA"/>
</dbReference>
<dbReference type="AlphaFoldDB" id="A0A380TVC0"/>
<dbReference type="PANTHER" id="PTHR43767">
    <property type="entry name" value="LONG-CHAIN-FATTY-ACID--COA LIGASE"/>
    <property type="match status" value="1"/>
</dbReference>
<dbReference type="PANTHER" id="PTHR43767:SF1">
    <property type="entry name" value="NONRIBOSOMAL PEPTIDE SYNTHASE PES1 (EUROFUNG)-RELATED"/>
    <property type="match status" value="1"/>
</dbReference>
<keyword evidence="2 6" id="KW-0436">Ligase</keyword>
<organism evidence="6 7">
    <name type="scientific">Actinobacillus lignieresii</name>
    <dbReference type="NCBI Taxonomy" id="720"/>
    <lineage>
        <taxon>Bacteria</taxon>
        <taxon>Pseudomonadati</taxon>
        <taxon>Pseudomonadota</taxon>
        <taxon>Gammaproteobacteria</taxon>
        <taxon>Pasteurellales</taxon>
        <taxon>Pasteurellaceae</taxon>
        <taxon>Actinobacillus</taxon>
    </lineage>
</organism>
<dbReference type="NCBIfam" id="TIGR01923">
    <property type="entry name" value="menE"/>
    <property type="match status" value="1"/>
</dbReference>
<dbReference type="InterPro" id="IPR000873">
    <property type="entry name" value="AMP-dep_synth/lig_dom"/>
</dbReference>
<evidence type="ECO:0000313" key="7">
    <source>
        <dbReference type="Proteomes" id="UP000254253"/>
    </source>
</evidence>